<evidence type="ECO:0000313" key="1">
    <source>
        <dbReference type="EMBL" id="KPL52264.1"/>
    </source>
</evidence>
<evidence type="ECO:0000313" key="2">
    <source>
        <dbReference type="Proteomes" id="UP000048984"/>
    </source>
</evidence>
<gene>
    <name evidence="1" type="ORF">ABB55_08485</name>
</gene>
<reference evidence="1 2" key="2">
    <citation type="submission" date="2015-10" db="EMBL/GenBank/DDBJ databases">
        <title>Draft Genome Sequence of Prosthecomicrobium hirschii ATCC 27832.</title>
        <authorList>
            <person name="Daniel J."/>
            <person name="Givan S.A."/>
            <person name="Brun Y.V."/>
            <person name="Brown P.J."/>
        </authorList>
    </citation>
    <scope>NUCLEOTIDE SEQUENCE [LARGE SCALE GENOMIC DNA]</scope>
    <source>
        <strain evidence="1 2">16</strain>
    </source>
</reference>
<reference evidence="1 2" key="1">
    <citation type="submission" date="2015-09" db="EMBL/GenBank/DDBJ databases">
        <authorList>
            <person name="Jackson K.R."/>
            <person name="Lunt B.L."/>
            <person name="Fisher J.N.B."/>
            <person name="Gardner A.V."/>
            <person name="Bailey M.E."/>
            <person name="Deus L.M."/>
            <person name="Earl A.S."/>
            <person name="Gibby P.D."/>
            <person name="Hartmann K.A."/>
            <person name="Liu J.E."/>
            <person name="Manci A.M."/>
            <person name="Nielsen D.A."/>
            <person name="Solomon M.B."/>
            <person name="Breakwell D.P."/>
            <person name="Burnett S.H."/>
            <person name="Grose J.H."/>
        </authorList>
    </citation>
    <scope>NUCLEOTIDE SEQUENCE [LARGE SCALE GENOMIC DNA]</scope>
    <source>
        <strain evidence="1 2">16</strain>
    </source>
</reference>
<dbReference type="EMBL" id="LJYW01000001">
    <property type="protein sequence ID" value="KPL52264.1"/>
    <property type="molecule type" value="Genomic_DNA"/>
</dbReference>
<organism evidence="1 2">
    <name type="scientific">Prosthecodimorpha hirschii</name>
    <dbReference type="NCBI Taxonomy" id="665126"/>
    <lineage>
        <taxon>Bacteria</taxon>
        <taxon>Pseudomonadati</taxon>
        <taxon>Pseudomonadota</taxon>
        <taxon>Alphaproteobacteria</taxon>
        <taxon>Hyphomicrobiales</taxon>
        <taxon>Ancalomicrobiaceae</taxon>
        <taxon>Prosthecodimorpha</taxon>
    </lineage>
</organism>
<dbReference type="Proteomes" id="UP000048984">
    <property type="component" value="Unassembled WGS sequence"/>
</dbReference>
<name>A0A0P6W222_9HYPH</name>
<accession>A0A0P6W222</accession>
<keyword evidence="2" id="KW-1185">Reference proteome</keyword>
<proteinExistence type="predicted"/>
<comment type="caution">
    <text evidence="1">The sequence shown here is derived from an EMBL/GenBank/DDBJ whole genome shotgun (WGS) entry which is preliminary data.</text>
</comment>
<protein>
    <submittedName>
        <fullName evidence="1">Uncharacterized protein</fullName>
    </submittedName>
</protein>
<dbReference type="AlphaFoldDB" id="A0A0P6W222"/>
<sequence>MGLAGQVGRAWRAARWLEAAIEAHRTEADPHRRQRIRHAVADLARLVVIGSTVACFVAGGAPRRGPLGRMACELADVALQIEREIATLDAIAFFSALPPEILDVDRTAEADHRDAIGDHLTDWRRMAGDLLVAAGGADAR</sequence>